<name>T1B5A1_9ZZZZ</name>
<reference evidence="2" key="1">
    <citation type="submission" date="2013-08" db="EMBL/GenBank/DDBJ databases">
        <authorList>
            <person name="Mendez C."/>
            <person name="Richter M."/>
            <person name="Ferrer M."/>
            <person name="Sanchez J."/>
        </authorList>
    </citation>
    <scope>NUCLEOTIDE SEQUENCE</scope>
</reference>
<organism evidence="2">
    <name type="scientific">mine drainage metagenome</name>
    <dbReference type="NCBI Taxonomy" id="410659"/>
    <lineage>
        <taxon>unclassified sequences</taxon>
        <taxon>metagenomes</taxon>
        <taxon>ecological metagenomes</taxon>
    </lineage>
</organism>
<evidence type="ECO:0000313" key="2">
    <source>
        <dbReference type="EMBL" id="EQD63598.1"/>
    </source>
</evidence>
<dbReference type="AlphaFoldDB" id="T1B5A1"/>
<evidence type="ECO:0000256" key="1">
    <source>
        <dbReference type="SAM" id="Phobius"/>
    </source>
</evidence>
<gene>
    <name evidence="2" type="ORF">B1A_09056</name>
</gene>
<accession>T1B5A1</accession>
<dbReference type="EMBL" id="AUZX01006453">
    <property type="protein sequence ID" value="EQD63598.1"/>
    <property type="molecule type" value="Genomic_DNA"/>
</dbReference>
<sequence>TAFLALGIMVLAALALTTGIILDTVTRGRRELRMLVYLQHPIRAVE</sequence>
<keyword evidence="1" id="KW-0812">Transmembrane</keyword>
<comment type="caution">
    <text evidence="2">The sequence shown here is derived from an EMBL/GenBank/DDBJ whole genome shotgun (WGS) entry which is preliminary data.</text>
</comment>
<keyword evidence="1" id="KW-0472">Membrane</keyword>
<reference evidence="2" key="2">
    <citation type="journal article" date="2014" name="ISME J.">
        <title>Microbial stratification in low pH oxic and suboxic macroscopic growths along an acid mine drainage.</title>
        <authorList>
            <person name="Mendez-Garcia C."/>
            <person name="Mesa V."/>
            <person name="Sprenger R.R."/>
            <person name="Richter M."/>
            <person name="Diez M.S."/>
            <person name="Solano J."/>
            <person name="Bargiela R."/>
            <person name="Golyshina O.V."/>
            <person name="Manteca A."/>
            <person name="Ramos J.L."/>
            <person name="Gallego J.R."/>
            <person name="Llorente I."/>
            <person name="Martins Dos Santos V.A."/>
            <person name="Jensen O.N."/>
            <person name="Pelaez A.I."/>
            <person name="Sanchez J."/>
            <person name="Ferrer M."/>
        </authorList>
    </citation>
    <scope>NUCLEOTIDE SEQUENCE</scope>
</reference>
<feature type="non-terminal residue" evidence="2">
    <location>
        <position position="1"/>
    </location>
</feature>
<protein>
    <submittedName>
        <fullName evidence="2">Membrane or secreted protein</fullName>
    </submittedName>
</protein>
<feature type="transmembrane region" description="Helical" evidence="1">
    <location>
        <begin position="6"/>
        <end position="25"/>
    </location>
</feature>
<keyword evidence="1" id="KW-1133">Transmembrane helix</keyword>
<proteinExistence type="predicted"/>